<accession>A0A2I9DIQ3</accession>
<comment type="caution">
    <text evidence="3">The sequence shown here is derived from an EMBL/GenBank/DDBJ whole genome shotgun (WGS) entry which is preliminary data.</text>
</comment>
<feature type="transmembrane region" description="Helical" evidence="2">
    <location>
        <begin position="35"/>
        <end position="52"/>
    </location>
</feature>
<feature type="transmembrane region" description="Helical" evidence="2">
    <location>
        <begin position="73"/>
        <end position="96"/>
    </location>
</feature>
<evidence type="ECO:0000256" key="2">
    <source>
        <dbReference type="SAM" id="Phobius"/>
    </source>
</evidence>
<reference evidence="4" key="1">
    <citation type="submission" date="2018-01" db="EMBL/GenBank/DDBJ databases">
        <title>Draft Genome Sequence of the Radioresistant Bacterium Deinococcus aerius TR0125, Isolated from the Higher Atmosphere above Japan.</title>
        <authorList>
            <person name="Satoh K."/>
            <person name="Arai H."/>
            <person name="Sanzen T."/>
            <person name="Kawaguchi Y."/>
            <person name="Hayashi H."/>
            <person name="Yokobori S."/>
            <person name="Yamagishi A."/>
            <person name="Oono Y."/>
            <person name="Narumi I."/>
        </authorList>
    </citation>
    <scope>NUCLEOTIDE SEQUENCE [LARGE SCALE GENOMIC DNA]</scope>
    <source>
        <strain evidence="4">TR0125</strain>
    </source>
</reference>
<feature type="compositionally biased region" description="Basic residues" evidence="1">
    <location>
        <begin position="207"/>
        <end position="217"/>
    </location>
</feature>
<proteinExistence type="predicted"/>
<protein>
    <submittedName>
        <fullName evidence="3">Uncharacterized protein</fullName>
    </submittedName>
</protein>
<name>A0A2I9DIQ3_9DEIO</name>
<dbReference type="OrthoDB" id="21325at2"/>
<dbReference type="EMBL" id="BFAG01000002">
    <property type="protein sequence ID" value="GBF04631.1"/>
    <property type="molecule type" value="Genomic_DNA"/>
</dbReference>
<dbReference type="AlphaFoldDB" id="A0A2I9DIQ3"/>
<sequence>MTLFLASLLLGSGFAAIHLLSPALRVPDGVPRNRLLSAAGGLAVAFIFLRILPEFGDSQQVFGATPRGTLLGLPGHHVSVIAFVSLVLCSAVGRLVQTLRAQQRAAIGHGAPGERVFWMHLPTDALDNFVIASLLAHRADTRGWLSLGRLGGSLSHSPSRLWQTTTACTLYTRPTLTGADAGSSRWPHSPAGTCGSSPTSPNSPPRPWRRFRLARPC</sequence>
<evidence type="ECO:0000256" key="1">
    <source>
        <dbReference type="SAM" id="MobiDB-lite"/>
    </source>
</evidence>
<evidence type="ECO:0000313" key="3">
    <source>
        <dbReference type="EMBL" id="GBF04631.1"/>
    </source>
</evidence>
<keyword evidence="4" id="KW-1185">Reference proteome</keyword>
<evidence type="ECO:0000313" key="4">
    <source>
        <dbReference type="Proteomes" id="UP000236569"/>
    </source>
</evidence>
<dbReference type="Proteomes" id="UP000236569">
    <property type="component" value="Unassembled WGS sequence"/>
</dbReference>
<keyword evidence="2" id="KW-1133">Transmembrane helix</keyword>
<feature type="region of interest" description="Disordered" evidence="1">
    <location>
        <begin position="179"/>
        <end position="217"/>
    </location>
</feature>
<keyword evidence="2" id="KW-0472">Membrane</keyword>
<keyword evidence="2" id="KW-0812">Transmembrane</keyword>
<organism evidence="3 4">
    <name type="scientific">Deinococcus aerius</name>
    <dbReference type="NCBI Taxonomy" id="200253"/>
    <lineage>
        <taxon>Bacteria</taxon>
        <taxon>Thermotogati</taxon>
        <taxon>Deinococcota</taxon>
        <taxon>Deinococci</taxon>
        <taxon>Deinococcales</taxon>
        <taxon>Deinococcaceae</taxon>
        <taxon>Deinococcus</taxon>
    </lineage>
</organism>
<gene>
    <name evidence="3" type="ORF">DAERI_020228</name>
</gene>
<dbReference type="RefSeq" id="WP_103128118.1">
    <property type="nucleotide sequence ID" value="NZ_BFAG01000002.1"/>
</dbReference>